<protein>
    <submittedName>
        <fullName evidence="8">Long-chain fatty acid transporter</fullName>
    </submittedName>
</protein>
<evidence type="ECO:0000256" key="4">
    <source>
        <dbReference type="ARBA" id="ARBA00022692"/>
    </source>
</evidence>
<dbReference type="RefSeq" id="WP_346755704.1">
    <property type="nucleotide sequence ID" value="NZ_JAUJEA010000024.1"/>
</dbReference>
<dbReference type="EMBL" id="JAUJEA010000024">
    <property type="protein sequence ID" value="MDN5205686.1"/>
    <property type="molecule type" value="Genomic_DNA"/>
</dbReference>
<sequence>MRGLLRLIFISIGILFIIHSSNAQVEQGAVGIFNEALLFSRTQIGGSARIQGLGGAQIALGGDPSSAFSNPAGLGLFNRSQVTFGPAIDFYNNDANYFNTLTNRKGAKFNLNNFGIVFNSSKNGASGPWRGGSFAISLTKLNNFNNKFSYEGRNTENSIIDNLIESANGISVNNIGSAGLAGLAYDVFLINPFRDNQGDIVDGEYDSFVLGLPRQSEEVVTEGSQYQWSFAYGGNFADKLYIGVGLGIATINYSQEKIFRESQFDETDPALDNLRVNENLEIEGTGINGTLGFIFRPNNIVRVGASVTTPTFYRLDEVSDVSIEANYNNFFYAPEDTVLNSLVAESDIILSKYELTTPLRLNGGIALFFEKYGFLSADIEFIDYASNSFSSSDFSTNADNRTIKDLYTSTINFRLGGEYRYNILRFRAGVAYYGDPYALEGFDGQRTDLSFGLGLKLANFSADLGIINSSSSSNYSPYTFVNGSGPVAQIDNGRTSAVFTLGFNF</sequence>
<keyword evidence="3" id="KW-1134">Transmembrane beta strand</keyword>
<keyword evidence="9" id="KW-1185">Reference proteome</keyword>
<reference evidence="8" key="1">
    <citation type="submission" date="2023-06" db="EMBL/GenBank/DDBJ databases">
        <title>Genomic of Parafulvivirga corallium.</title>
        <authorList>
            <person name="Wang G."/>
        </authorList>
    </citation>
    <scope>NUCLEOTIDE SEQUENCE</scope>
    <source>
        <strain evidence="8">BMA10</strain>
    </source>
</reference>
<evidence type="ECO:0000256" key="3">
    <source>
        <dbReference type="ARBA" id="ARBA00022452"/>
    </source>
</evidence>
<dbReference type="Gene3D" id="2.40.160.60">
    <property type="entry name" value="Outer membrane protein transport protein (OMPP1/FadL/TodX)"/>
    <property type="match status" value="1"/>
</dbReference>
<proteinExistence type="inferred from homology"/>
<keyword evidence="5" id="KW-0732">Signal</keyword>
<dbReference type="Proteomes" id="UP001172082">
    <property type="component" value="Unassembled WGS sequence"/>
</dbReference>
<comment type="caution">
    <text evidence="8">The sequence shown here is derived from an EMBL/GenBank/DDBJ whole genome shotgun (WGS) entry which is preliminary data.</text>
</comment>
<comment type="subcellular location">
    <subcellularLocation>
        <location evidence="1">Cell outer membrane</location>
        <topology evidence="1">Multi-pass membrane protein</topology>
    </subcellularLocation>
</comment>
<gene>
    <name evidence="8" type="ORF">QQ008_30155</name>
</gene>
<evidence type="ECO:0000256" key="6">
    <source>
        <dbReference type="ARBA" id="ARBA00023136"/>
    </source>
</evidence>
<keyword evidence="7" id="KW-0998">Cell outer membrane</keyword>
<evidence type="ECO:0000313" key="9">
    <source>
        <dbReference type="Proteomes" id="UP001172082"/>
    </source>
</evidence>
<dbReference type="SUPFAM" id="SSF56935">
    <property type="entry name" value="Porins"/>
    <property type="match status" value="1"/>
</dbReference>
<dbReference type="InterPro" id="IPR005017">
    <property type="entry name" value="OMPP1/FadL/TodX"/>
</dbReference>
<evidence type="ECO:0000256" key="1">
    <source>
        <dbReference type="ARBA" id="ARBA00004571"/>
    </source>
</evidence>
<keyword evidence="4" id="KW-0812">Transmembrane</keyword>
<organism evidence="8 9">
    <name type="scientific">Splendidivirga corallicola</name>
    <dbReference type="NCBI Taxonomy" id="3051826"/>
    <lineage>
        <taxon>Bacteria</taxon>
        <taxon>Pseudomonadati</taxon>
        <taxon>Bacteroidota</taxon>
        <taxon>Cytophagia</taxon>
        <taxon>Cytophagales</taxon>
        <taxon>Splendidivirgaceae</taxon>
        <taxon>Splendidivirga</taxon>
    </lineage>
</organism>
<comment type="similarity">
    <text evidence="2">Belongs to the OmpP1/FadL family.</text>
</comment>
<evidence type="ECO:0000256" key="7">
    <source>
        <dbReference type="ARBA" id="ARBA00023237"/>
    </source>
</evidence>
<dbReference type="PANTHER" id="PTHR35093:SF8">
    <property type="entry name" value="OUTER MEMBRANE PROTEIN NMB0088-RELATED"/>
    <property type="match status" value="1"/>
</dbReference>
<evidence type="ECO:0000313" key="8">
    <source>
        <dbReference type="EMBL" id="MDN5205686.1"/>
    </source>
</evidence>
<dbReference type="PANTHER" id="PTHR35093">
    <property type="entry name" value="OUTER MEMBRANE PROTEIN NMB0088-RELATED"/>
    <property type="match status" value="1"/>
</dbReference>
<evidence type="ECO:0000256" key="2">
    <source>
        <dbReference type="ARBA" id="ARBA00008163"/>
    </source>
</evidence>
<evidence type="ECO:0000256" key="5">
    <source>
        <dbReference type="ARBA" id="ARBA00022729"/>
    </source>
</evidence>
<keyword evidence="6" id="KW-0472">Membrane</keyword>
<accession>A0ABT8KXZ9</accession>
<name>A0ABT8KXZ9_9BACT</name>